<reference evidence="4 5" key="1">
    <citation type="submission" date="2020-08" db="EMBL/GenBank/DDBJ databases">
        <title>Genomic Encyclopedia of Type Strains, Phase III (KMG-III): the genomes of soil and plant-associated and newly described type strains.</title>
        <authorList>
            <person name="Whitman W."/>
        </authorList>
    </citation>
    <scope>NUCLEOTIDE SEQUENCE [LARGE SCALE GENOMIC DNA]</scope>
    <source>
        <strain evidence="4 5">CECT 8803</strain>
    </source>
</reference>
<dbReference type="AlphaFoldDB" id="A0A839SSM5"/>
<evidence type="ECO:0000313" key="4">
    <source>
        <dbReference type="EMBL" id="MBB3064784.1"/>
    </source>
</evidence>
<dbReference type="PIRSF" id="PIRSF016184">
    <property type="entry name" value="PhzC_PhzF"/>
    <property type="match status" value="1"/>
</dbReference>
<dbReference type="EMBL" id="JACHXA010000002">
    <property type="protein sequence ID" value="MBB3064784.1"/>
    <property type="molecule type" value="Genomic_DNA"/>
</dbReference>
<evidence type="ECO:0000313" key="5">
    <source>
        <dbReference type="Proteomes" id="UP000581135"/>
    </source>
</evidence>
<dbReference type="RefSeq" id="WP_183415579.1">
    <property type="nucleotide sequence ID" value="NZ_JACHXA010000002.1"/>
</dbReference>
<protein>
    <submittedName>
        <fullName evidence="4">PhzF family phenazine biosynthesis protein</fullName>
    </submittedName>
</protein>
<keyword evidence="5" id="KW-1185">Reference proteome</keyword>
<dbReference type="Proteomes" id="UP000581135">
    <property type="component" value="Unassembled WGS sequence"/>
</dbReference>
<dbReference type="GO" id="GO:0005737">
    <property type="term" value="C:cytoplasm"/>
    <property type="evidence" value="ECO:0007669"/>
    <property type="project" value="TreeGrafter"/>
</dbReference>
<comment type="caution">
    <text evidence="4">The sequence shown here is derived from an EMBL/GenBank/DDBJ whole genome shotgun (WGS) entry which is preliminary data.</text>
</comment>
<dbReference type="PANTHER" id="PTHR13774">
    <property type="entry name" value="PHENAZINE BIOSYNTHESIS PROTEIN"/>
    <property type="match status" value="1"/>
</dbReference>
<dbReference type="PANTHER" id="PTHR13774:SF17">
    <property type="entry name" value="PHENAZINE BIOSYNTHESIS-LIKE DOMAIN-CONTAINING PROTEIN"/>
    <property type="match status" value="1"/>
</dbReference>
<dbReference type="InterPro" id="IPR003719">
    <property type="entry name" value="Phenazine_PhzF-like"/>
</dbReference>
<evidence type="ECO:0000256" key="3">
    <source>
        <dbReference type="PIRSR" id="PIRSR016184-1"/>
    </source>
</evidence>
<evidence type="ECO:0000256" key="1">
    <source>
        <dbReference type="ARBA" id="ARBA00008270"/>
    </source>
</evidence>
<keyword evidence="2" id="KW-0413">Isomerase</keyword>
<dbReference type="Gene3D" id="3.10.310.10">
    <property type="entry name" value="Diaminopimelate Epimerase, Chain A, domain 1"/>
    <property type="match status" value="2"/>
</dbReference>
<dbReference type="Pfam" id="PF02567">
    <property type="entry name" value="PhzC-PhzF"/>
    <property type="match status" value="1"/>
</dbReference>
<proteinExistence type="inferred from homology"/>
<evidence type="ECO:0000256" key="2">
    <source>
        <dbReference type="ARBA" id="ARBA00023235"/>
    </source>
</evidence>
<dbReference type="SUPFAM" id="SSF54506">
    <property type="entry name" value="Diaminopimelate epimerase-like"/>
    <property type="match status" value="1"/>
</dbReference>
<dbReference type="GO" id="GO:0016853">
    <property type="term" value="F:isomerase activity"/>
    <property type="evidence" value="ECO:0007669"/>
    <property type="project" value="UniProtKB-KW"/>
</dbReference>
<accession>A0A839SSM5</accession>
<feature type="active site" evidence="3">
    <location>
        <position position="49"/>
    </location>
</feature>
<name>A0A839SSM5_9PROT</name>
<dbReference type="NCBIfam" id="TIGR00654">
    <property type="entry name" value="PhzF_family"/>
    <property type="match status" value="1"/>
</dbReference>
<comment type="similarity">
    <text evidence="1">Belongs to the PhzF family.</text>
</comment>
<organism evidence="4 5">
    <name type="scientific">Limibacillus halophilus</name>
    <dbReference type="NCBI Taxonomy" id="1579333"/>
    <lineage>
        <taxon>Bacteria</taxon>
        <taxon>Pseudomonadati</taxon>
        <taxon>Pseudomonadota</taxon>
        <taxon>Alphaproteobacteria</taxon>
        <taxon>Rhodospirillales</taxon>
        <taxon>Rhodovibrionaceae</taxon>
        <taxon>Limibacillus</taxon>
    </lineage>
</organism>
<gene>
    <name evidence="4" type="ORF">FHR98_001056</name>
</gene>
<sequence length="277" mass="29706">MAERQLDLYQIDAFAERSFSGNPAAVVPLKHWLSDEQMLAIAAENNLSETAYFVRQETGRYALRWFTPAHEVDLCGHATLASAYVIGRFLDRDAKRIAFDTLAGELLVTLEGDNLTLDFPSRPPLPASAERRQQVEQALGSAPLAVLQALNGTGKLMAVLADPAAVAAVAPDFRQVAGFASDGLIVTASGVDPSSAVHCDFVSRYFAPHAGIDEDPVTGSAHCVLVPYWAQELGKSRLVARQISKRGGTLACVLSGDRVLLTGKAALYMTGKIHLSD</sequence>